<dbReference type="AlphaFoldDB" id="A0A1L9TB66"/>
<feature type="region of interest" description="Disordered" evidence="1">
    <location>
        <begin position="31"/>
        <end position="109"/>
    </location>
</feature>
<protein>
    <submittedName>
        <fullName evidence="2">Uncharacterized protein</fullName>
    </submittedName>
</protein>
<dbReference type="RefSeq" id="XP_040700474.1">
    <property type="nucleotide sequence ID" value="XM_040840381.1"/>
</dbReference>
<dbReference type="GeneID" id="63756454"/>
<evidence type="ECO:0000256" key="1">
    <source>
        <dbReference type="SAM" id="MobiDB-lite"/>
    </source>
</evidence>
<organism evidence="2 3">
    <name type="scientific">Aspergillus sydowii CBS 593.65</name>
    <dbReference type="NCBI Taxonomy" id="1036612"/>
    <lineage>
        <taxon>Eukaryota</taxon>
        <taxon>Fungi</taxon>
        <taxon>Dikarya</taxon>
        <taxon>Ascomycota</taxon>
        <taxon>Pezizomycotina</taxon>
        <taxon>Eurotiomycetes</taxon>
        <taxon>Eurotiomycetidae</taxon>
        <taxon>Eurotiales</taxon>
        <taxon>Aspergillaceae</taxon>
        <taxon>Aspergillus</taxon>
        <taxon>Aspergillus subgen. Nidulantes</taxon>
    </lineage>
</organism>
<sequence length="159" mass="17686">MTLFVCNSSPRQRLQLWMSVLRKVPAKLQKLTRRRNLSKSDNGAMEQPSDSVSSPPRVEGSSTSLEGSPLIDMSIPSHELQWPFGQLNSGPQTRTSTPKGPFMTNGKQDPLNAEITDAKAKVVYIFSKDNYTLHARTIEAGKVAQQSRFRSSPATRRGR</sequence>
<dbReference type="Proteomes" id="UP000184356">
    <property type="component" value="Unassembled WGS sequence"/>
</dbReference>
<evidence type="ECO:0000313" key="3">
    <source>
        <dbReference type="Proteomes" id="UP000184356"/>
    </source>
</evidence>
<feature type="compositionally biased region" description="Polar residues" evidence="1">
    <location>
        <begin position="48"/>
        <end position="66"/>
    </location>
</feature>
<accession>A0A1L9TB66</accession>
<keyword evidence="3" id="KW-1185">Reference proteome</keyword>
<name>A0A1L9TB66_9EURO</name>
<feature type="compositionally biased region" description="Polar residues" evidence="1">
    <location>
        <begin position="86"/>
        <end position="98"/>
    </location>
</feature>
<proteinExistence type="predicted"/>
<evidence type="ECO:0000313" key="2">
    <source>
        <dbReference type="EMBL" id="OJJ56668.1"/>
    </source>
</evidence>
<gene>
    <name evidence="2" type="ORF">ASPSYDRAFT_1182318</name>
</gene>
<dbReference type="VEuPathDB" id="FungiDB:ASPSYDRAFT_1182318"/>
<dbReference type="OrthoDB" id="10417460at2759"/>
<reference evidence="3" key="1">
    <citation type="journal article" date="2017" name="Genome Biol.">
        <title>Comparative genomics reveals high biological diversity and specific adaptations in the industrially and medically important fungal genus Aspergillus.</title>
        <authorList>
            <person name="de Vries R.P."/>
            <person name="Riley R."/>
            <person name="Wiebenga A."/>
            <person name="Aguilar-Osorio G."/>
            <person name="Amillis S."/>
            <person name="Uchima C.A."/>
            <person name="Anderluh G."/>
            <person name="Asadollahi M."/>
            <person name="Askin M."/>
            <person name="Barry K."/>
            <person name="Battaglia E."/>
            <person name="Bayram O."/>
            <person name="Benocci T."/>
            <person name="Braus-Stromeyer S.A."/>
            <person name="Caldana C."/>
            <person name="Canovas D."/>
            <person name="Cerqueira G.C."/>
            <person name="Chen F."/>
            <person name="Chen W."/>
            <person name="Choi C."/>
            <person name="Clum A."/>
            <person name="Dos Santos R.A."/>
            <person name="Damasio A.R."/>
            <person name="Diallinas G."/>
            <person name="Emri T."/>
            <person name="Fekete E."/>
            <person name="Flipphi M."/>
            <person name="Freyberg S."/>
            <person name="Gallo A."/>
            <person name="Gournas C."/>
            <person name="Habgood R."/>
            <person name="Hainaut M."/>
            <person name="Harispe M.L."/>
            <person name="Henrissat B."/>
            <person name="Hilden K.S."/>
            <person name="Hope R."/>
            <person name="Hossain A."/>
            <person name="Karabika E."/>
            <person name="Karaffa L."/>
            <person name="Karanyi Z."/>
            <person name="Krasevec N."/>
            <person name="Kuo A."/>
            <person name="Kusch H."/>
            <person name="LaButti K."/>
            <person name="Lagendijk E.L."/>
            <person name="Lapidus A."/>
            <person name="Levasseur A."/>
            <person name="Lindquist E."/>
            <person name="Lipzen A."/>
            <person name="Logrieco A.F."/>
            <person name="MacCabe A."/>
            <person name="Maekelae M.R."/>
            <person name="Malavazi I."/>
            <person name="Melin P."/>
            <person name="Meyer V."/>
            <person name="Mielnichuk N."/>
            <person name="Miskei M."/>
            <person name="Molnar A.P."/>
            <person name="Mule G."/>
            <person name="Ngan C.Y."/>
            <person name="Orejas M."/>
            <person name="Orosz E."/>
            <person name="Ouedraogo J.P."/>
            <person name="Overkamp K.M."/>
            <person name="Park H.-S."/>
            <person name="Perrone G."/>
            <person name="Piumi F."/>
            <person name="Punt P.J."/>
            <person name="Ram A.F."/>
            <person name="Ramon A."/>
            <person name="Rauscher S."/>
            <person name="Record E."/>
            <person name="Riano-Pachon D.M."/>
            <person name="Robert V."/>
            <person name="Roehrig J."/>
            <person name="Ruller R."/>
            <person name="Salamov A."/>
            <person name="Salih N.S."/>
            <person name="Samson R.A."/>
            <person name="Sandor E."/>
            <person name="Sanguinetti M."/>
            <person name="Schuetze T."/>
            <person name="Sepcic K."/>
            <person name="Shelest E."/>
            <person name="Sherlock G."/>
            <person name="Sophianopoulou V."/>
            <person name="Squina F.M."/>
            <person name="Sun H."/>
            <person name="Susca A."/>
            <person name="Todd R.B."/>
            <person name="Tsang A."/>
            <person name="Unkles S.E."/>
            <person name="van de Wiele N."/>
            <person name="van Rossen-Uffink D."/>
            <person name="Oliveira J.V."/>
            <person name="Vesth T.C."/>
            <person name="Visser J."/>
            <person name="Yu J.-H."/>
            <person name="Zhou M."/>
            <person name="Andersen M.R."/>
            <person name="Archer D.B."/>
            <person name="Baker S.E."/>
            <person name="Benoit I."/>
            <person name="Brakhage A.A."/>
            <person name="Braus G.H."/>
            <person name="Fischer R."/>
            <person name="Frisvad J.C."/>
            <person name="Goldman G.H."/>
            <person name="Houbraken J."/>
            <person name="Oakley B."/>
            <person name="Pocsi I."/>
            <person name="Scazzocchio C."/>
            <person name="Seiboth B."/>
            <person name="vanKuyk P.A."/>
            <person name="Wortman J."/>
            <person name="Dyer P.S."/>
            <person name="Grigoriev I.V."/>
        </authorList>
    </citation>
    <scope>NUCLEOTIDE SEQUENCE [LARGE SCALE GENOMIC DNA]</scope>
    <source>
        <strain evidence="3">CBS 593.65</strain>
    </source>
</reference>
<dbReference type="EMBL" id="KV878590">
    <property type="protein sequence ID" value="OJJ56668.1"/>
    <property type="molecule type" value="Genomic_DNA"/>
</dbReference>